<accession>A0A139I689</accession>
<name>A0A139I689_9PEZI</name>
<keyword evidence="2" id="KW-1185">Reference proteome</keyword>
<dbReference type="OrthoDB" id="3638023at2759"/>
<protein>
    <submittedName>
        <fullName evidence="1">Uncharacterized protein</fullName>
    </submittedName>
</protein>
<evidence type="ECO:0000313" key="1">
    <source>
        <dbReference type="EMBL" id="KXT10270.1"/>
    </source>
</evidence>
<dbReference type="AlphaFoldDB" id="A0A139I689"/>
<dbReference type="Proteomes" id="UP000073492">
    <property type="component" value="Unassembled WGS sequence"/>
</dbReference>
<sequence length="212" mass="23671">MKDTHPGHDDDEQERCAKDQKKRPKCEIDRCKVIDGVCQQPKLKGCPCLKAKVYWSAISRSDLDAGQKIISEILGKSEHVAPKLMCDKDKRVNLEYADYLKLSGSFCRDTDLTRKRADMKITPSQAGTQGTYPNVEFSFSWKPTHTSCSASCTEIFSVFNTSTVCSYDSHTMAASGSQQLDCGATSYSFKDTKNHNHGPEPPPRDKLYCGLK</sequence>
<evidence type="ECO:0000313" key="2">
    <source>
        <dbReference type="Proteomes" id="UP000073492"/>
    </source>
</evidence>
<comment type="caution">
    <text evidence="1">The sequence shown here is derived from an EMBL/GenBank/DDBJ whole genome shotgun (WGS) entry which is preliminary data.</text>
</comment>
<gene>
    <name evidence="1" type="ORF">AC579_6606</name>
</gene>
<organism evidence="1 2">
    <name type="scientific">Pseudocercospora musae</name>
    <dbReference type="NCBI Taxonomy" id="113226"/>
    <lineage>
        <taxon>Eukaryota</taxon>
        <taxon>Fungi</taxon>
        <taxon>Dikarya</taxon>
        <taxon>Ascomycota</taxon>
        <taxon>Pezizomycotina</taxon>
        <taxon>Dothideomycetes</taxon>
        <taxon>Dothideomycetidae</taxon>
        <taxon>Mycosphaerellales</taxon>
        <taxon>Mycosphaerellaceae</taxon>
        <taxon>Pseudocercospora</taxon>
    </lineage>
</organism>
<dbReference type="EMBL" id="LFZO01000271">
    <property type="protein sequence ID" value="KXT10270.1"/>
    <property type="molecule type" value="Genomic_DNA"/>
</dbReference>
<proteinExistence type="predicted"/>
<reference evidence="1 2" key="1">
    <citation type="submission" date="2015-07" db="EMBL/GenBank/DDBJ databases">
        <title>Comparative genomics of the Sigatoka disease complex on banana suggests a link between parallel evolutionary changes in Pseudocercospora fijiensis and Pseudocercospora eumusae and increased virulence on the banana host.</title>
        <authorList>
            <person name="Chang T.-C."/>
            <person name="Salvucci A."/>
            <person name="Crous P.W."/>
            <person name="Stergiopoulos I."/>
        </authorList>
    </citation>
    <scope>NUCLEOTIDE SEQUENCE [LARGE SCALE GENOMIC DNA]</scope>
    <source>
        <strain evidence="1 2">CBS 116634</strain>
    </source>
</reference>